<evidence type="ECO:0000256" key="1">
    <source>
        <dbReference type="ARBA" id="ARBA00022500"/>
    </source>
</evidence>
<evidence type="ECO:0000256" key="4">
    <source>
        <dbReference type="SAM" id="Phobius"/>
    </source>
</evidence>
<evidence type="ECO:0000313" key="8">
    <source>
        <dbReference type="Proteomes" id="UP001198163"/>
    </source>
</evidence>
<evidence type="ECO:0000259" key="5">
    <source>
        <dbReference type="PROSITE" id="PS50111"/>
    </source>
</evidence>
<organism evidence="7 8">
    <name type="scientific">Teretinema zuelzerae</name>
    <dbReference type="NCBI Taxonomy" id="156"/>
    <lineage>
        <taxon>Bacteria</taxon>
        <taxon>Pseudomonadati</taxon>
        <taxon>Spirochaetota</taxon>
        <taxon>Spirochaetia</taxon>
        <taxon>Spirochaetales</taxon>
        <taxon>Treponemataceae</taxon>
        <taxon>Teretinema</taxon>
    </lineage>
</organism>
<dbReference type="GO" id="GO:0016020">
    <property type="term" value="C:membrane"/>
    <property type="evidence" value="ECO:0007669"/>
    <property type="project" value="InterPro"/>
</dbReference>
<dbReference type="SUPFAM" id="SSF58104">
    <property type="entry name" value="Methyl-accepting chemotaxis protein (MCP) signaling domain"/>
    <property type="match status" value="1"/>
</dbReference>
<comment type="similarity">
    <text evidence="2">Belongs to the methyl-accepting chemotaxis (MCP) protein family.</text>
</comment>
<keyword evidence="4" id="KW-0472">Membrane</keyword>
<dbReference type="GO" id="GO:0006935">
    <property type="term" value="P:chemotaxis"/>
    <property type="evidence" value="ECO:0007669"/>
    <property type="project" value="UniProtKB-KW"/>
</dbReference>
<dbReference type="InterPro" id="IPR003660">
    <property type="entry name" value="HAMP_dom"/>
</dbReference>
<comment type="caution">
    <text evidence="7">The sequence shown here is derived from an EMBL/GenBank/DDBJ whole genome shotgun (WGS) entry which is preliminary data.</text>
</comment>
<gene>
    <name evidence="7" type="ORF">K7J14_15785</name>
</gene>
<evidence type="ECO:0000259" key="6">
    <source>
        <dbReference type="PROSITE" id="PS50885"/>
    </source>
</evidence>
<feature type="transmembrane region" description="Helical" evidence="4">
    <location>
        <begin position="199"/>
        <end position="218"/>
    </location>
</feature>
<dbReference type="CDD" id="cd06225">
    <property type="entry name" value="HAMP"/>
    <property type="match status" value="1"/>
</dbReference>
<dbReference type="CDD" id="cd18773">
    <property type="entry name" value="PDC1_HK_sensor"/>
    <property type="match status" value="1"/>
</dbReference>
<dbReference type="InterPro" id="IPR051310">
    <property type="entry name" value="MCP_chemotaxis"/>
</dbReference>
<dbReference type="Proteomes" id="UP001198163">
    <property type="component" value="Unassembled WGS sequence"/>
</dbReference>
<keyword evidence="3" id="KW-0807">Transducer</keyword>
<keyword evidence="4" id="KW-0812">Transmembrane</keyword>
<keyword evidence="1" id="KW-0145">Chemotaxis</keyword>
<dbReference type="InterPro" id="IPR004089">
    <property type="entry name" value="MCPsignal_dom"/>
</dbReference>
<sequence length="607" mass="66389">MIPIFKTIKFKFLVLFNVFVIGLCVVLGVLSTNAMIRTTVQVSQKDALFLAEKAVALLDVDLFSRLSATLDSSDPGYLAACESLHQLKTQYNCQYLYSMFRTPDNRFLYIIDGSSTPDDEENFSPLGSEEDVSTYGPEFQAVFDSGAVYESGLEYQEGWGWLITVATPIKDRSGSIVGIVACDYDGSALKAQIDSFTRIQILITVLSVLVGLVFIYFITRLIFSPLKAIAEPLTEIAQGAGNLTVQIPVHKENEVTYLASCFNRFVSTLHGIIGGIRDAVGHLRIAGQSLRENSLVARDSLGKFIETVDEIRGLAQQQDAMTDGTFNEISDLEKRIDSLDTLVSDQANELNDSFSAIEEMTANIETVNSTINRISDHYRNLVEESEQGKTIQEEVSTKIAAIMQHSEGLSEANTLIQAIADQTNLLAMNAAIEAAHAGDAGKGFAVVADEIRKLAATSLDQSSSIKTMLDGIHGLIEQIVASSRSSTESFTGINSKIGEINNMVTELSYAMAEQKTGSRQVLTTVTGMKTSCKNVTSDSAAIKGDARQVMKEVEALRRLTNEIFSKADSTKDQIAEMRESVERFMNATGENENHIEKVSDIVGRFII</sequence>
<keyword evidence="4" id="KW-1133">Transmembrane helix</keyword>
<dbReference type="PROSITE" id="PS50885">
    <property type="entry name" value="HAMP"/>
    <property type="match status" value="1"/>
</dbReference>
<evidence type="ECO:0000256" key="3">
    <source>
        <dbReference type="PROSITE-ProRule" id="PRU00284"/>
    </source>
</evidence>
<keyword evidence="8" id="KW-1185">Reference proteome</keyword>
<dbReference type="Gene3D" id="6.10.340.10">
    <property type="match status" value="1"/>
</dbReference>
<name>A0AAE3EKW9_9SPIR</name>
<protein>
    <submittedName>
        <fullName evidence="7">Methyl-accepting chemotaxis protein</fullName>
    </submittedName>
</protein>
<evidence type="ECO:0000313" key="7">
    <source>
        <dbReference type="EMBL" id="MCD1656161.1"/>
    </source>
</evidence>
<dbReference type="AlphaFoldDB" id="A0AAE3EKW9"/>
<feature type="transmembrane region" description="Helical" evidence="4">
    <location>
        <begin position="12"/>
        <end position="36"/>
    </location>
</feature>
<reference evidence="7" key="1">
    <citation type="submission" date="2021-08" db="EMBL/GenBank/DDBJ databases">
        <title>Comparative analyses of Brucepasteria parasyntrophica and Teretinema zuelzerae.</title>
        <authorList>
            <person name="Song Y."/>
            <person name="Brune A."/>
        </authorList>
    </citation>
    <scope>NUCLEOTIDE SEQUENCE</scope>
    <source>
        <strain evidence="7">DSM 1903</strain>
    </source>
</reference>
<dbReference type="SMART" id="SM00304">
    <property type="entry name" value="HAMP"/>
    <property type="match status" value="1"/>
</dbReference>
<feature type="domain" description="Methyl-accepting transducer" evidence="5">
    <location>
        <begin position="321"/>
        <end position="543"/>
    </location>
</feature>
<feature type="domain" description="HAMP" evidence="6">
    <location>
        <begin position="220"/>
        <end position="274"/>
    </location>
</feature>
<accession>A0AAE3EKW9</accession>
<dbReference type="Pfam" id="PF00672">
    <property type="entry name" value="HAMP"/>
    <property type="match status" value="1"/>
</dbReference>
<dbReference type="EMBL" id="JAINWA010000003">
    <property type="protein sequence ID" value="MCD1656161.1"/>
    <property type="molecule type" value="Genomic_DNA"/>
</dbReference>
<dbReference type="GO" id="GO:0007165">
    <property type="term" value="P:signal transduction"/>
    <property type="evidence" value="ECO:0007669"/>
    <property type="project" value="UniProtKB-KW"/>
</dbReference>
<dbReference type="Gene3D" id="1.10.287.950">
    <property type="entry name" value="Methyl-accepting chemotaxis protein"/>
    <property type="match status" value="1"/>
</dbReference>
<dbReference type="PANTHER" id="PTHR43531:SF11">
    <property type="entry name" value="METHYL-ACCEPTING CHEMOTAXIS PROTEIN 3"/>
    <property type="match status" value="1"/>
</dbReference>
<dbReference type="PANTHER" id="PTHR43531">
    <property type="entry name" value="PROTEIN ICFG"/>
    <property type="match status" value="1"/>
</dbReference>
<dbReference type="SMART" id="SM00283">
    <property type="entry name" value="MA"/>
    <property type="match status" value="1"/>
</dbReference>
<proteinExistence type="inferred from homology"/>
<dbReference type="RefSeq" id="WP_230758688.1">
    <property type="nucleotide sequence ID" value="NZ_JAINWA010000003.1"/>
</dbReference>
<dbReference type="PROSITE" id="PS50111">
    <property type="entry name" value="CHEMOTAXIS_TRANSDUC_2"/>
    <property type="match status" value="1"/>
</dbReference>
<evidence type="ECO:0000256" key="2">
    <source>
        <dbReference type="ARBA" id="ARBA00029447"/>
    </source>
</evidence>
<dbReference type="Pfam" id="PF00015">
    <property type="entry name" value="MCPsignal"/>
    <property type="match status" value="1"/>
</dbReference>